<dbReference type="NCBIfam" id="NF046112">
    <property type="entry name" value="MSMEG_6209_Nter"/>
    <property type="match status" value="1"/>
</dbReference>
<accession>A0ABP5BE27</accession>
<evidence type="ECO:0000313" key="1">
    <source>
        <dbReference type="EMBL" id="GAA1942289.1"/>
    </source>
</evidence>
<reference evidence="2" key="1">
    <citation type="journal article" date="2019" name="Int. J. Syst. Evol. Microbiol.">
        <title>The Global Catalogue of Microorganisms (GCM) 10K type strain sequencing project: providing services to taxonomists for standard genome sequencing and annotation.</title>
        <authorList>
            <consortium name="The Broad Institute Genomics Platform"/>
            <consortium name="The Broad Institute Genome Sequencing Center for Infectious Disease"/>
            <person name="Wu L."/>
            <person name="Ma J."/>
        </authorList>
    </citation>
    <scope>NUCLEOTIDE SEQUENCE [LARGE SCALE GENOMIC DNA]</scope>
    <source>
        <strain evidence="2">JCM 14901</strain>
    </source>
</reference>
<protein>
    <submittedName>
        <fullName evidence="1">Uncharacterized protein</fullName>
    </submittedName>
</protein>
<dbReference type="Proteomes" id="UP001499933">
    <property type="component" value="Unassembled WGS sequence"/>
</dbReference>
<dbReference type="EMBL" id="BAAAOG010000001">
    <property type="protein sequence ID" value="GAA1942289.1"/>
    <property type="molecule type" value="Genomic_DNA"/>
</dbReference>
<evidence type="ECO:0000313" key="2">
    <source>
        <dbReference type="Proteomes" id="UP001499933"/>
    </source>
</evidence>
<sequence>MTRDAINEDAAIEDVIERLAERFPRLPHAQIVDAVYAARDSFARAQVRDFVPVLVEREARARLEHPI</sequence>
<keyword evidence="2" id="KW-1185">Reference proteome</keyword>
<name>A0ABP5BE27_9MICO</name>
<gene>
    <name evidence="1" type="ORF">GCM10009776_00090</name>
</gene>
<organism evidence="1 2">
    <name type="scientific">Microbacterium deminutum</name>
    <dbReference type="NCBI Taxonomy" id="344164"/>
    <lineage>
        <taxon>Bacteria</taxon>
        <taxon>Bacillati</taxon>
        <taxon>Actinomycetota</taxon>
        <taxon>Actinomycetes</taxon>
        <taxon>Micrococcales</taxon>
        <taxon>Microbacteriaceae</taxon>
        <taxon>Microbacterium</taxon>
    </lineage>
</organism>
<dbReference type="RefSeq" id="WP_344089889.1">
    <property type="nucleotide sequence ID" value="NZ_BAAAOG010000001.1"/>
</dbReference>
<proteinExistence type="predicted"/>
<comment type="caution">
    <text evidence="1">The sequence shown here is derived from an EMBL/GenBank/DDBJ whole genome shotgun (WGS) entry which is preliminary data.</text>
</comment>
<dbReference type="Gene3D" id="1.10.8.1060">
    <property type="entry name" value="Corynebacterium glutamicum thioredoxin-dependent arsenate reductase, N-terminal domain"/>
    <property type="match status" value="1"/>
</dbReference>